<keyword evidence="1" id="KW-0472">Membrane</keyword>
<evidence type="ECO:0000313" key="2">
    <source>
        <dbReference type="EMBL" id="KAA6332477.1"/>
    </source>
</evidence>
<proteinExistence type="predicted"/>
<sequence>MVSKCTTGLLYSLQYLYASLFSVSFACIMLQLRGKLKMKSGKLPLHPNVFFLFINALRVKEIYYFCPYQTEIKTFL</sequence>
<keyword evidence="1" id="KW-0812">Transmembrane</keyword>
<dbReference type="PROSITE" id="PS51257">
    <property type="entry name" value="PROKAR_LIPOPROTEIN"/>
    <property type="match status" value="1"/>
</dbReference>
<reference evidence="2" key="1">
    <citation type="submission" date="2019-03" db="EMBL/GenBank/DDBJ databases">
        <title>Single cell metagenomics reveals metabolic interactions within the superorganism composed of flagellate Streblomastix strix and complex community of Bacteroidetes bacteria on its surface.</title>
        <authorList>
            <person name="Treitli S.C."/>
            <person name="Kolisko M."/>
            <person name="Husnik F."/>
            <person name="Keeling P."/>
            <person name="Hampl V."/>
        </authorList>
    </citation>
    <scope>NUCLEOTIDE SEQUENCE</scope>
    <source>
        <strain evidence="2">STM</strain>
    </source>
</reference>
<name>A0A5J4REJ6_9ZZZZ</name>
<feature type="transmembrane region" description="Helical" evidence="1">
    <location>
        <begin position="12"/>
        <end position="32"/>
    </location>
</feature>
<accession>A0A5J4REJ6</accession>
<comment type="caution">
    <text evidence="2">The sequence shown here is derived from an EMBL/GenBank/DDBJ whole genome shotgun (WGS) entry which is preliminary data.</text>
</comment>
<evidence type="ECO:0000256" key="1">
    <source>
        <dbReference type="SAM" id="Phobius"/>
    </source>
</evidence>
<keyword evidence="1" id="KW-1133">Transmembrane helix</keyword>
<dbReference type="AlphaFoldDB" id="A0A5J4REJ6"/>
<protein>
    <submittedName>
        <fullName evidence="2">Uncharacterized protein</fullName>
    </submittedName>
</protein>
<gene>
    <name evidence="2" type="ORF">EZS27_019017</name>
</gene>
<dbReference type="EMBL" id="SNRY01001236">
    <property type="protein sequence ID" value="KAA6332477.1"/>
    <property type="molecule type" value="Genomic_DNA"/>
</dbReference>
<organism evidence="2">
    <name type="scientific">termite gut metagenome</name>
    <dbReference type="NCBI Taxonomy" id="433724"/>
    <lineage>
        <taxon>unclassified sequences</taxon>
        <taxon>metagenomes</taxon>
        <taxon>organismal metagenomes</taxon>
    </lineage>
</organism>